<dbReference type="CDD" id="cd07995">
    <property type="entry name" value="TPK"/>
    <property type="match status" value="1"/>
</dbReference>
<evidence type="ECO:0000256" key="3">
    <source>
        <dbReference type="ARBA" id="ARBA00022777"/>
    </source>
</evidence>
<dbReference type="InterPro" id="IPR006282">
    <property type="entry name" value="Thi_PPkinase"/>
</dbReference>
<dbReference type="InterPro" id="IPR053149">
    <property type="entry name" value="TPK"/>
</dbReference>
<evidence type="ECO:0000259" key="7">
    <source>
        <dbReference type="Pfam" id="PF21275"/>
    </source>
</evidence>
<feature type="domain" description="Thiamin pyrophosphokinase-like substrate-binding" evidence="7">
    <location>
        <begin position="146"/>
        <end position="214"/>
    </location>
</feature>
<dbReference type="Pfam" id="PF21275">
    <property type="entry name" value="Thi_PPkinase_C"/>
    <property type="match status" value="1"/>
</dbReference>
<dbReference type="GO" id="GO:0016301">
    <property type="term" value="F:kinase activity"/>
    <property type="evidence" value="ECO:0007669"/>
    <property type="project" value="UniProtKB-KW"/>
</dbReference>
<evidence type="ECO:0000259" key="6">
    <source>
        <dbReference type="Pfam" id="PF04263"/>
    </source>
</evidence>
<dbReference type="EMBL" id="LR134384">
    <property type="protein sequence ID" value="VEH16217.1"/>
    <property type="molecule type" value="Genomic_DNA"/>
</dbReference>
<dbReference type="InterPro" id="IPR007371">
    <property type="entry name" value="TPK_catalytic"/>
</dbReference>
<proteinExistence type="predicted"/>
<dbReference type="PANTHER" id="PTHR41299">
    <property type="entry name" value="THIAMINE PYROPHOSPHOKINASE"/>
    <property type="match status" value="1"/>
</dbReference>
<keyword evidence="2" id="KW-0547">Nucleotide-binding</keyword>
<dbReference type="Gene3D" id="3.40.50.10240">
    <property type="entry name" value="Thiamin pyrophosphokinase, catalytic domain"/>
    <property type="match status" value="1"/>
</dbReference>
<protein>
    <recommendedName>
        <fullName evidence="5">Thiamine diphosphokinase</fullName>
        <ecNumber evidence="5">2.7.6.2</ecNumber>
    </recommendedName>
</protein>
<evidence type="ECO:0000256" key="5">
    <source>
        <dbReference type="NCBIfam" id="TIGR01378"/>
    </source>
</evidence>
<dbReference type="GeneID" id="85013004"/>
<sequence>MNNYPLINSETHFDMLIVANGSYPENEVGQTIIRHARHLIACDGAALSLIDHGIRSGQMTVVGDGDSLLAELKTRLNFLHMAEQDDNDLTKATRYATTLPHIQEGSRIAYLGTTGKREDHSLTNIALMMRYYSEFHLQPVMITDHGYFIPTQGNSTFKTFARQQVSIFNFGCKQLKSKGLVWDSFAYDALWQGTLNEAQGDEISFQADGPYLVYLTFEGKRKCQSNRQGK</sequence>
<evidence type="ECO:0000313" key="9">
    <source>
        <dbReference type="Proteomes" id="UP000274578"/>
    </source>
</evidence>
<dbReference type="PANTHER" id="PTHR41299:SF1">
    <property type="entry name" value="THIAMINE PYROPHOSPHOKINASE"/>
    <property type="match status" value="1"/>
</dbReference>
<dbReference type="InterPro" id="IPR036759">
    <property type="entry name" value="TPK_catalytic_sf"/>
</dbReference>
<dbReference type="Pfam" id="PF04263">
    <property type="entry name" value="TPK_catalytic"/>
    <property type="match status" value="1"/>
</dbReference>
<dbReference type="NCBIfam" id="TIGR01378">
    <property type="entry name" value="thi_PPkinase"/>
    <property type="match status" value="1"/>
</dbReference>
<dbReference type="EC" id="2.7.6.2" evidence="5"/>
<dbReference type="GO" id="GO:0006772">
    <property type="term" value="P:thiamine metabolic process"/>
    <property type="evidence" value="ECO:0007669"/>
    <property type="project" value="UniProtKB-UniRule"/>
</dbReference>
<reference evidence="8 9" key="1">
    <citation type="submission" date="2018-12" db="EMBL/GenBank/DDBJ databases">
        <authorList>
            <consortium name="Pathogen Informatics"/>
        </authorList>
    </citation>
    <scope>NUCLEOTIDE SEQUENCE [LARGE SCALE GENOMIC DNA]</scope>
    <source>
        <strain evidence="8 9">NCTC13071</strain>
    </source>
</reference>
<feature type="domain" description="Thiamin pyrophosphokinase catalytic" evidence="6">
    <location>
        <begin position="32"/>
        <end position="133"/>
    </location>
</feature>
<dbReference type="RefSeq" id="WP_018919586.1">
    <property type="nucleotide sequence ID" value="NZ_LR134384.1"/>
</dbReference>
<evidence type="ECO:0000256" key="2">
    <source>
        <dbReference type="ARBA" id="ARBA00022741"/>
    </source>
</evidence>
<dbReference type="AlphaFoldDB" id="A0A448L883"/>
<gene>
    <name evidence="8" type="ORF">NCTC13071_02240</name>
</gene>
<dbReference type="Proteomes" id="UP000274578">
    <property type="component" value="Chromosome 1"/>
</dbReference>
<dbReference type="GO" id="GO:0009229">
    <property type="term" value="P:thiamine diphosphate biosynthetic process"/>
    <property type="evidence" value="ECO:0007669"/>
    <property type="project" value="InterPro"/>
</dbReference>
<evidence type="ECO:0000256" key="4">
    <source>
        <dbReference type="ARBA" id="ARBA00022840"/>
    </source>
</evidence>
<keyword evidence="1" id="KW-0808">Transferase</keyword>
<organism evidence="8 9">
    <name type="scientific">Segatella oris</name>
    <dbReference type="NCBI Taxonomy" id="28135"/>
    <lineage>
        <taxon>Bacteria</taxon>
        <taxon>Pseudomonadati</taxon>
        <taxon>Bacteroidota</taxon>
        <taxon>Bacteroidia</taxon>
        <taxon>Bacteroidales</taxon>
        <taxon>Prevotellaceae</taxon>
        <taxon>Segatella</taxon>
    </lineage>
</organism>
<evidence type="ECO:0000313" key="8">
    <source>
        <dbReference type="EMBL" id="VEH16217.1"/>
    </source>
</evidence>
<evidence type="ECO:0000256" key="1">
    <source>
        <dbReference type="ARBA" id="ARBA00022679"/>
    </source>
</evidence>
<dbReference type="InterPro" id="IPR049442">
    <property type="entry name" value="Thi_PPkinase-like_C"/>
</dbReference>
<keyword evidence="3 8" id="KW-0418">Kinase</keyword>
<keyword evidence="4" id="KW-0067">ATP-binding</keyword>
<name>A0A448L883_9BACT</name>
<accession>A0A448L883</accession>
<dbReference type="KEGG" id="poc:NCTC13071_02240"/>
<dbReference type="GO" id="GO:0004788">
    <property type="term" value="F:thiamine diphosphokinase activity"/>
    <property type="evidence" value="ECO:0007669"/>
    <property type="project" value="UniProtKB-UniRule"/>
</dbReference>
<dbReference type="SUPFAM" id="SSF63999">
    <property type="entry name" value="Thiamin pyrophosphokinase, catalytic domain"/>
    <property type="match status" value="1"/>
</dbReference>
<dbReference type="GO" id="GO:0005524">
    <property type="term" value="F:ATP binding"/>
    <property type="evidence" value="ECO:0007669"/>
    <property type="project" value="UniProtKB-KW"/>
</dbReference>